<sequence length="72" mass="8538">MFRKIAPPIDLEVFYHPTTKKHMGMAMIVFTSFAEAHKFVLEYNGKSIMGGQVICCHDPYCEFYYIIMYYRN</sequence>
<gene>
    <name evidence="2" type="ORF">TELCIR_25644</name>
</gene>
<proteinExistence type="predicted"/>
<dbReference type="InterPro" id="IPR035979">
    <property type="entry name" value="RBD_domain_sf"/>
</dbReference>
<dbReference type="EMBL" id="KZ420947">
    <property type="protein sequence ID" value="PIO53039.1"/>
    <property type="molecule type" value="Genomic_DNA"/>
</dbReference>
<dbReference type="OrthoDB" id="5860507at2759"/>
<feature type="domain" description="RRM" evidence="1">
    <location>
        <begin position="1"/>
        <end position="50"/>
    </location>
</feature>
<dbReference type="AlphaFoldDB" id="A0A2G9T4Z0"/>
<dbReference type="Proteomes" id="UP000230423">
    <property type="component" value="Unassembled WGS sequence"/>
</dbReference>
<dbReference type="InterPro" id="IPR000504">
    <property type="entry name" value="RRM_dom"/>
</dbReference>
<evidence type="ECO:0000313" key="3">
    <source>
        <dbReference type="Proteomes" id="UP000230423"/>
    </source>
</evidence>
<dbReference type="Pfam" id="PF00076">
    <property type="entry name" value="RRM_1"/>
    <property type="match status" value="1"/>
</dbReference>
<dbReference type="SUPFAM" id="SSF54928">
    <property type="entry name" value="RNA-binding domain, RBD"/>
    <property type="match status" value="1"/>
</dbReference>
<organism evidence="2 3">
    <name type="scientific">Teladorsagia circumcincta</name>
    <name type="common">Brown stomach worm</name>
    <name type="synonym">Ostertagia circumcincta</name>
    <dbReference type="NCBI Taxonomy" id="45464"/>
    <lineage>
        <taxon>Eukaryota</taxon>
        <taxon>Metazoa</taxon>
        <taxon>Ecdysozoa</taxon>
        <taxon>Nematoda</taxon>
        <taxon>Chromadorea</taxon>
        <taxon>Rhabditida</taxon>
        <taxon>Rhabditina</taxon>
        <taxon>Rhabditomorpha</taxon>
        <taxon>Strongyloidea</taxon>
        <taxon>Trichostrongylidae</taxon>
        <taxon>Teladorsagia</taxon>
    </lineage>
</organism>
<protein>
    <recommendedName>
        <fullName evidence="1">RRM domain-containing protein</fullName>
    </recommendedName>
</protein>
<dbReference type="GO" id="GO:0003723">
    <property type="term" value="F:RNA binding"/>
    <property type="evidence" value="ECO:0007669"/>
    <property type="project" value="InterPro"/>
</dbReference>
<reference evidence="2 3" key="1">
    <citation type="submission" date="2015-09" db="EMBL/GenBank/DDBJ databases">
        <title>Draft genome of the parasitic nematode Teladorsagia circumcincta isolate WARC Sus (inbred).</title>
        <authorList>
            <person name="Mitreva M."/>
        </authorList>
    </citation>
    <scope>NUCLEOTIDE SEQUENCE [LARGE SCALE GENOMIC DNA]</scope>
    <source>
        <strain evidence="2 3">S</strain>
    </source>
</reference>
<dbReference type="Gene3D" id="3.30.70.330">
    <property type="match status" value="1"/>
</dbReference>
<name>A0A2G9T4Z0_TELCI</name>
<evidence type="ECO:0000259" key="1">
    <source>
        <dbReference type="Pfam" id="PF00076"/>
    </source>
</evidence>
<evidence type="ECO:0000313" key="2">
    <source>
        <dbReference type="EMBL" id="PIO53039.1"/>
    </source>
</evidence>
<keyword evidence="3" id="KW-1185">Reference proteome</keyword>
<dbReference type="InterPro" id="IPR012677">
    <property type="entry name" value="Nucleotide-bd_a/b_plait_sf"/>
</dbReference>
<accession>A0A2G9T4Z0</accession>